<evidence type="ECO:0000256" key="6">
    <source>
        <dbReference type="ARBA" id="ARBA00023136"/>
    </source>
</evidence>
<feature type="compositionally biased region" description="Acidic residues" evidence="7">
    <location>
        <begin position="1141"/>
        <end position="1154"/>
    </location>
</feature>
<feature type="compositionally biased region" description="Polar residues" evidence="7">
    <location>
        <begin position="1775"/>
        <end position="1785"/>
    </location>
</feature>
<feature type="transmembrane region" description="Helical" evidence="8">
    <location>
        <begin position="731"/>
        <end position="751"/>
    </location>
</feature>
<feature type="region of interest" description="Disordered" evidence="7">
    <location>
        <begin position="879"/>
        <end position="1022"/>
    </location>
</feature>
<feature type="transmembrane region" description="Helical" evidence="8">
    <location>
        <begin position="527"/>
        <end position="551"/>
    </location>
</feature>
<evidence type="ECO:0000259" key="9">
    <source>
        <dbReference type="Pfam" id="PF02714"/>
    </source>
</evidence>
<dbReference type="Pfam" id="PF14703">
    <property type="entry name" value="PHM7_cyt"/>
    <property type="match status" value="1"/>
</dbReference>
<evidence type="ECO:0000313" key="13">
    <source>
        <dbReference type="Proteomes" id="UP001151516"/>
    </source>
</evidence>
<protein>
    <recommendedName>
        <fullName evidence="14">DUF221-domain-containing protein</fullName>
    </recommendedName>
</protein>
<feature type="compositionally biased region" description="Basic residues" evidence="7">
    <location>
        <begin position="927"/>
        <end position="939"/>
    </location>
</feature>
<feature type="region of interest" description="Disordered" evidence="7">
    <location>
        <begin position="851"/>
        <end position="870"/>
    </location>
</feature>
<feature type="transmembrane region" description="Helical" evidence="8">
    <location>
        <begin position="613"/>
        <end position="632"/>
    </location>
</feature>
<feature type="region of interest" description="Disordered" evidence="7">
    <location>
        <begin position="1398"/>
        <end position="1509"/>
    </location>
</feature>
<evidence type="ECO:0000256" key="1">
    <source>
        <dbReference type="ARBA" id="ARBA00004141"/>
    </source>
</evidence>
<keyword evidence="5 8" id="KW-1133">Transmembrane helix</keyword>
<feature type="compositionally biased region" description="Basic and acidic residues" evidence="7">
    <location>
        <begin position="1788"/>
        <end position="1807"/>
    </location>
</feature>
<comment type="caution">
    <text evidence="12">The sequence shown here is derived from an EMBL/GenBank/DDBJ whole genome shotgun (WGS) entry which is preliminary data.</text>
</comment>
<feature type="region of interest" description="Disordered" evidence="7">
    <location>
        <begin position="1732"/>
        <end position="1751"/>
    </location>
</feature>
<feature type="compositionally biased region" description="Basic residues" evidence="7">
    <location>
        <begin position="328"/>
        <end position="339"/>
    </location>
</feature>
<feature type="region of interest" description="Disordered" evidence="7">
    <location>
        <begin position="327"/>
        <end position="363"/>
    </location>
</feature>
<dbReference type="EMBL" id="JANBTX010000003">
    <property type="protein sequence ID" value="KAJ2691174.1"/>
    <property type="molecule type" value="Genomic_DNA"/>
</dbReference>
<evidence type="ECO:0000256" key="2">
    <source>
        <dbReference type="ARBA" id="ARBA00007779"/>
    </source>
</evidence>
<dbReference type="InterPro" id="IPR032880">
    <property type="entry name" value="CSC1/OSCA1-like_N"/>
</dbReference>
<dbReference type="Pfam" id="PF02714">
    <property type="entry name" value="RSN1_7TM"/>
    <property type="match status" value="1"/>
</dbReference>
<evidence type="ECO:0000256" key="7">
    <source>
        <dbReference type="SAM" id="MobiDB-lite"/>
    </source>
</evidence>
<dbReference type="Proteomes" id="UP001151516">
    <property type="component" value="Unassembled WGS sequence"/>
</dbReference>
<dbReference type="InterPro" id="IPR003864">
    <property type="entry name" value="CSC1/OSCA1-like_7TM"/>
</dbReference>
<feature type="transmembrane region" description="Helical" evidence="8">
    <location>
        <begin position="118"/>
        <end position="137"/>
    </location>
</feature>
<comment type="similarity">
    <text evidence="2">Belongs to the CSC1 (TC 1.A.17) family.</text>
</comment>
<proteinExistence type="inferred from homology"/>
<evidence type="ECO:0000259" key="10">
    <source>
        <dbReference type="Pfam" id="PF13967"/>
    </source>
</evidence>
<dbReference type="OrthoDB" id="1689567at2759"/>
<feature type="compositionally biased region" description="Basic residues" evidence="7">
    <location>
        <begin position="1006"/>
        <end position="1017"/>
    </location>
</feature>
<feature type="compositionally biased region" description="Polar residues" evidence="7">
    <location>
        <begin position="851"/>
        <end position="863"/>
    </location>
</feature>
<evidence type="ECO:0000259" key="11">
    <source>
        <dbReference type="Pfam" id="PF14703"/>
    </source>
</evidence>
<evidence type="ECO:0000313" key="12">
    <source>
        <dbReference type="EMBL" id="KAJ2691174.1"/>
    </source>
</evidence>
<dbReference type="GO" id="GO:0005227">
    <property type="term" value="F:calcium-activated cation channel activity"/>
    <property type="evidence" value="ECO:0007669"/>
    <property type="project" value="InterPro"/>
</dbReference>
<dbReference type="InterPro" id="IPR027815">
    <property type="entry name" value="CSC1/OSCA1-like_cyt"/>
</dbReference>
<feature type="transmembrane region" description="Helical" evidence="8">
    <location>
        <begin position="486"/>
        <end position="507"/>
    </location>
</feature>
<feature type="compositionally biased region" description="Polar residues" evidence="7">
    <location>
        <begin position="1808"/>
        <end position="1823"/>
    </location>
</feature>
<feature type="region of interest" description="Disordered" evidence="7">
    <location>
        <begin position="1366"/>
        <end position="1385"/>
    </location>
</feature>
<feature type="domain" description="CSC1/OSCA1-like N-terminal transmembrane" evidence="10">
    <location>
        <begin position="35"/>
        <end position="201"/>
    </location>
</feature>
<feature type="compositionally biased region" description="Polar residues" evidence="7">
    <location>
        <begin position="340"/>
        <end position="350"/>
    </location>
</feature>
<reference evidence="12" key="1">
    <citation type="submission" date="2022-07" db="EMBL/GenBank/DDBJ databases">
        <title>Phylogenomic reconstructions and comparative analyses of Kickxellomycotina fungi.</title>
        <authorList>
            <person name="Reynolds N.K."/>
            <person name="Stajich J.E."/>
            <person name="Barry K."/>
            <person name="Grigoriev I.V."/>
            <person name="Crous P."/>
            <person name="Smith M.E."/>
        </authorList>
    </citation>
    <scope>NUCLEOTIDE SEQUENCE</scope>
    <source>
        <strain evidence="12">CBS 109367</strain>
    </source>
</reference>
<feature type="transmembrane region" description="Helical" evidence="8">
    <location>
        <begin position="572"/>
        <end position="593"/>
    </location>
</feature>
<gene>
    <name evidence="12" type="ORF">IWW39_000234</name>
</gene>
<evidence type="ECO:0000256" key="4">
    <source>
        <dbReference type="ARBA" id="ARBA00022692"/>
    </source>
</evidence>
<feature type="transmembrane region" description="Helical" evidence="8">
    <location>
        <begin position="182"/>
        <end position="200"/>
    </location>
</feature>
<dbReference type="PANTHER" id="PTHR13018">
    <property type="entry name" value="PROBABLE MEMBRANE PROTEIN DUF221-RELATED"/>
    <property type="match status" value="1"/>
</dbReference>
<keyword evidence="13" id="KW-1185">Reference proteome</keyword>
<evidence type="ECO:0000256" key="8">
    <source>
        <dbReference type="SAM" id="Phobius"/>
    </source>
</evidence>
<evidence type="ECO:0000256" key="3">
    <source>
        <dbReference type="ARBA" id="ARBA00022448"/>
    </source>
</evidence>
<sequence>MDYLFTRAKADINEIFDPTKVPGSSVYLASNGTDLGMQAIFAVSFFTIFILLFSALRLRWPFIFSPRTRLTITAPPFLSKRFFGWFLATMRTPETHILNTLGLDAVIFLRFYKMCMRLLLDIALFSIAIIWPINIVWSKANLNTADGKDSDNGLGIPLKYSVTDYLFNLTLITSHPKQKWNLVPHIFFAYVFSGLAYYHISKFSSRWASLRWHFLMQSRHALVSRTVMLTGVPRHLARSPRELEWFWGPGIQLGKVERVRVCPFNTRLTSSARARAKCLVSLEHAYMQLLGNPCEHPEYDPVRLRMLAMDPRESVRAEERRLLAKWAKPSRRRKPRHSTRPSTAVDSVSATEVEATASGEKMDVPDTEDELVKRPHIWVRSTASVWRPWERVDAIDYWRAKFLTADASVRQLRETLSKSEDDAFGRSTTAFVTFEDAASAHMVTQLSCYPNPGYMKAKLAPEPRGVYWPNVWISSKRKWAGFTLKWLCIFVIWAFWSVPVILFSSLLTPASLGKLFPSVLSSDHNLLRAFLSTTVPSVFLLLFLNMLPWILKQVHFVTGVRTKPDIDYSVMTKMWAFLVFNVILVFGFSGTFWNQILNVVNSPGTVMQSLASNIPRVGTFFTGYILVLGVGYQPFKLLQLRPVVWHIGRQWLCSTPRDYARLVSPVYIDWYSVYPYPLLVFGIAMVYSTFSPPVVVGAVIYYVIGYPVMKYLLLYVYFHPFETAGMAWPKVCRRMILSVILYQVVILTFVVVKGGGWYSFSMVPLILLYMWFFYFVGWSLEKQGTVLPVYLWRNPPPNSSYPLPPDNVGMEKEYDTGSMVSPYAGPVRSDSLAKPELRMLNRLGWGGPQSPQYALGSSDSSMRQDAYGRVSMSRRTGSLLASNRDSGGSAAWQSLSMQRQSSAADSRPAYARPPPLSNKVLTTGNKIGKRAIGGHHRRESSRGVRTREIILAGRNKPVTGPQKSGLAVSKTAGSLLGSRKPSATSITRSRSASVSNTRHSPSSHGSRPHTRQRKRYKSLAEAATAEGSRLIMSLGKLPSELYSRRSESKRNSAVSDELARKRWSSFSSKMNIFGQSKPSEDSDLPTPLEELTGRLDSAVGSTDDAVLRGRRAHSHSPLANEVAASPTRRRERGGRLGPAEAADDDEWSDEESGEDGGRAKAPAWAPREHTGSDEWDPLVYLKPAGHKRKSSVARARLSRGKGGATLGTLLTDLGRNQTMPVAHTSPPLQRRYASNIAAAVASDYPDSASGLRRRRAIGSVSSGGDYESQAGSEVGSQAAASIVEAEGSRPLRSRIQGTLRQIRDYFLADFRPAGPILDLTYDRMYSQGIEERPLVDATGAAVEDNGDTMPPLRELLGHVLPRSMSRTFLGNSEPSPVAQPPPDALQARATRIRSATAAGTFPGRHTHRPSGSVASPPQSPWPQYGQFHSAPDAQPPRSHSRHHSEMHSPAAWSAAGASHVDLPRPPRAPWMTADDEPRRQPLQTSSLRSSSQQPPASASRTPSIASSLGPADIQPVAVNRQASHKNSLPPPRLPLPSRIVSGLNYATHRTTPHTRPDWIVSPELEDPNSDQQQLLIANYQRFAVEAQSTFEPDEFTDYEQTPMLNFRGILDRGIRDYVHPGLVGELPTLWLPVKAGGRQSARTLPMLASGDNLPANERPQTPSDAARLLALAAPHRFLSKLLHHRSKPAILSEGTVHPDANQPFYQPDNPCPAPESAGYAELTEVHVHAASPAPVPEVTAQPPVLPDDRPRTSQMALTPILEVVTPRSSIFVKSPNISAETSGTRLTEGARLDEDNRRPEASDDPQAHRSSTASQNGSYAPLL</sequence>
<keyword evidence="4 8" id="KW-0812">Transmembrane</keyword>
<dbReference type="GO" id="GO:0005886">
    <property type="term" value="C:plasma membrane"/>
    <property type="evidence" value="ECO:0007669"/>
    <property type="project" value="TreeGrafter"/>
</dbReference>
<dbReference type="PANTHER" id="PTHR13018:SF5">
    <property type="entry name" value="RE44586P"/>
    <property type="match status" value="1"/>
</dbReference>
<feature type="domain" description="CSC1/OSCA1-like 7TM region" evidence="9">
    <location>
        <begin position="486"/>
        <end position="747"/>
    </location>
</feature>
<evidence type="ECO:0000256" key="5">
    <source>
        <dbReference type="ARBA" id="ARBA00022989"/>
    </source>
</evidence>
<feature type="transmembrane region" description="Helical" evidence="8">
    <location>
        <begin position="35"/>
        <end position="56"/>
    </location>
</feature>
<feature type="transmembrane region" description="Helical" evidence="8">
    <location>
        <begin position="699"/>
        <end position="719"/>
    </location>
</feature>
<accession>A0A9W8GQB9</accession>
<feature type="region of interest" description="Disordered" evidence="7">
    <location>
        <begin position="1693"/>
        <end position="1716"/>
    </location>
</feature>
<feature type="region of interest" description="Disordered" evidence="7">
    <location>
        <begin position="1775"/>
        <end position="1823"/>
    </location>
</feature>
<name>A0A9W8GQB9_9FUNG</name>
<keyword evidence="3" id="KW-0813">Transport</keyword>
<feature type="compositionally biased region" description="Low complexity" evidence="7">
    <location>
        <begin position="982"/>
        <end position="1005"/>
    </location>
</feature>
<comment type="subcellular location">
    <subcellularLocation>
        <location evidence="1">Membrane</location>
        <topology evidence="1">Multi-pass membrane protein</topology>
    </subcellularLocation>
</comment>
<evidence type="ECO:0008006" key="14">
    <source>
        <dbReference type="Google" id="ProtNLM"/>
    </source>
</evidence>
<feature type="region of interest" description="Disordered" evidence="7">
    <location>
        <begin position="1108"/>
        <end position="1176"/>
    </location>
</feature>
<dbReference type="Pfam" id="PF13967">
    <property type="entry name" value="RSN1_TM"/>
    <property type="match status" value="1"/>
</dbReference>
<dbReference type="InterPro" id="IPR045122">
    <property type="entry name" value="Csc1-like"/>
</dbReference>
<feature type="transmembrane region" description="Helical" evidence="8">
    <location>
        <begin position="667"/>
        <end position="687"/>
    </location>
</feature>
<keyword evidence="6 8" id="KW-0472">Membrane</keyword>
<feature type="compositionally biased region" description="Low complexity" evidence="7">
    <location>
        <begin position="1480"/>
        <end position="1503"/>
    </location>
</feature>
<feature type="compositionally biased region" description="Polar residues" evidence="7">
    <location>
        <begin position="879"/>
        <end position="904"/>
    </location>
</feature>
<organism evidence="12 13">
    <name type="scientific">Coemansia spiralis</name>
    <dbReference type="NCBI Taxonomy" id="417178"/>
    <lineage>
        <taxon>Eukaryota</taxon>
        <taxon>Fungi</taxon>
        <taxon>Fungi incertae sedis</taxon>
        <taxon>Zoopagomycota</taxon>
        <taxon>Kickxellomycotina</taxon>
        <taxon>Kickxellomycetes</taxon>
        <taxon>Kickxellales</taxon>
        <taxon>Kickxellaceae</taxon>
        <taxon>Coemansia</taxon>
    </lineage>
</organism>
<feature type="domain" description="CSC1/OSCA1-like cytosolic" evidence="11">
    <location>
        <begin position="224"/>
        <end position="470"/>
    </location>
</feature>